<evidence type="ECO:0000256" key="8">
    <source>
        <dbReference type="PIRSR" id="PIRSR615500-1"/>
    </source>
</evidence>
<dbReference type="Pfam" id="PF02225">
    <property type="entry name" value="PA"/>
    <property type="match status" value="1"/>
</dbReference>
<dbReference type="AlphaFoldDB" id="A0A4U6QKB7"/>
<dbReference type="InterPro" id="IPR045051">
    <property type="entry name" value="SBT"/>
</dbReference>
<evidence type="ECO:0000256" key="9">
    <source>
        <dbReference type="PROSITE-ProRule" id="PRU01240"/>
    </source>
</evidence>
<feature type="active site" description="Charge relay system" evidence="8 9">
    <location>
        <position position="205"/>
    </location>
</feature>
<evidence type="ECO:0000259" key="13">
    <source>
        <dbReference type="Pfam" id="PF00082"/>
    </source>
</evidence>
<feature type="region of interest" description="Disordered" evidence="11">
    <location>
        <begin position="32"/>
        <end position="60"/>
    </location>
</feature>
<evidence type="ECO:0000313" key="18">
    <source>
        <dbReference type="Proteomes" id="UP000306985"/>
    </source>
</evidence>
<evidence type="ECO:0000259" key="16">
    <source>
        <dbReference type="Pfam" id="PF17766"/>
    </source>
</evidence>
<comment type="similarity">
    <text evidence="2 9 10">Belongs to the peptidase S8 family.</text>
</comment>
<dbReference type="InterPro" id="IPR037045">
    <property type="entry name" value="S8pro/Inhibitor_I9_sf"/>
</dbReference>
<dbReference type="EMBL" id="SZZH01000001">
    <property type="protein sequence ID" value="TKV60940.1"/>
    <property type="molecule type" value="Genomic_DNA"/>
</dbReference>
<feature type="domain" description="Peptidase S8/S53" evidence="13">
    <location>
        <begin position="196"/>
        <end position="672"/>
    </location>
</feature>
<dbReference type="Proteomes" id="UP000306985">
    <property type="component" value="Unassembled WGS sequence"/>
</dbReference>
<dbReference type="CDD" id="cd02120">
    <property type="entry name" value="PA_subtilisin_like"/>
    <property type="match status" value="1"/>
</dbReference>
<proteinExistence type="inferred from homology"/>
<dbReference type="PROSITE" id="PS51892">
    <property type="entry name" value="SUBTILASE"/>
    <property type="match status" value="1"/>
</dbReference>
<dbReference type="Gene3D" id="3.40.50.200">
    <property type="entry name" value="Peptidase S8/S53 domain"/>
    <property type="match status" value="1"/>
</dbReference>
<keyword evidence="6 9" id="KW-0720">Serine protease</keyword>
<evidence type="ECO:0000256" key="11">
    <source>
        <dbReference type="SAM" id="MobiDB-lite"/>
    </source>
</evidence>
<name>A0A4U6QKB7_9ACTN</name>
<dbReference type="PRINTS" id="PR00723">
    <property type="entry name" value="SUBTILISIN"/>
</dbReference>
<dbReference type="PANTHER" id="PTHR10795">
    <property type="entry name" value="PROPROTEIN CONVERTASE SUBTILISIN/KEXIN"/>
    <property type="match status" value="1"/>
</dbReference>
<feature type="signal peptide" evidence="12">
    <location>
        <begin position="1"/>
        <end position="31"/>
    </location>
</feature>
<dbReference type="InterPro" id="IPR015500">
    <property type="entry name" value="Peptidase_S8_subtilisin-rel"/>
</dbReference>
<dbReference type="InterPro" id="IPR023827">
    <property type="entry name" value="Peptidase_S8_Asp-AS"/>
</dbReference>
<sequence>MRRVAGRTRRGAFTVALSVLTVCGLTLSATAAGAAPASPGDPDGPSVPAPTAGSSTPALPGTVTSGRYVVALAKAPVATYTGGEQDIPATKPQPGAKVDVTAENAQRYSAVLNTEHQEVAASVGAAPEKSYTTAFNGFAADLTGEQVAALQKDPAVVSVTKDTLRVTTDDHRSTDFLKLSGSTGLWSTLGGPNQAGKGVVIGVIDTGIWPENPSFKGDALGTAPDANNPYKAYRQGDTIIAKKVNGGTFTGTCQTGEQFSASLCNTKIISARYFGDAYLGSKTPLADFKSPRDGAGHGSHTAGTAAGNNDVYVGAQSGRISGVAPGASIAVYKALWEAKDPTLSGGFTSDLVAAIDQAVADGVDVINYSVGAPTESPATDPVALAFLSAASAGIFVSASAGNSGAGASTLDNTQPWVTTVAASTVQRYEAKAKLGNGVTYTGVSTTVGATVGPKPFVAAQNSAVSGTPTDAAARCYTGVLDPAKVAGKIVQCDRGGNARLEKSAEVKRAGGVGMVLTDLQDLGPIGDSHSVPSIEIDIPDGQKVKDYALTSAATATLVPSSSSTIPYPQIIGFSSRGPALATNQDVLKPDLAAPGVDILAAVAPPSNDGKSFARYSGTSMAAPHVAGLAAIIRAKNPTWSPMAVKSALMTTATDTKTRTGAANTDVFAQGAGNANPSSMLSPGLVYDSSDNDWLAYLEGLGTNLGTGVTAKDPSDYNAPSFAVGQLAGSQTLTRTVTATTPGLYRATASVPGYTVKITPSILNFDTAGKSLSFTATFTRTTAPLSTYAMGSVTWQGAGKTVRAPVALRSTTVASTSNKVDITGSGSASWQVTSAFSGAFPITAYGLAPVNETPDEVSVTQSKQYAFTVPSGSHLARFQTVVAAAGADIDLYLYRKVDGKFQQVAASASGSANEKIELANPPAGDYVVAVLGYTDPPGQSSTPFILRSAIVTNEVGKGISVSPSNPNATAGQAFTVTATTTVPDPSKAYVGWVQYPDLTGTLVEVAKAG</sequence>
<dbReference type="InterPro" id="IPR023828">
    <property type="entry name" value="Peptidase_S8_Ser-AS"/>
</dbReference>
<dbReference type="SUPFAM" id="SSF54897">
    <property type="entry name" value="Protease propeptides/inhibitors"/>
    <property type="match status" value="1"/>
</dbReference>
<dbReference type="Gene3D" id="3.50.30.30">
    <property type="match status" value="1"/>
</dbReference>
<dbReference type="Gene3D" id="2.60.40.2310">
    <property type="match status" value="1"/>
</dbReference>
<keyword evidence="5 9" id="KW-0378">Hydrolase</keyword>
<feature type="domain" description="PA" evidence="14">
    <location>
        <begin position="474"/>
        <end position="543"/>
    </location>
</feature>
<feature type="domain" description="Subtilisin-like protease fibronectin type-III" evidence="16">
    <location>
        <begin position="715"/>
        <end position="806"/>
    </location>
</feature>
<dbReference type="GO" id="GO:0005576">
    <property type="term" value="C:extracellular region"/>
    <property type="evidence" value="ECO:0007669"/>
    <property type="project" value="UniProtKB-SubCell"/>
</dbReference>
<evidence type="ECO:0000256" key="1">
    <source>
        <dbReference type="ARBA" id="ARBA00004613"/>
    </source>
</evidence>
<gene>
    <name evidence="17" type="ORF">FDO65_04600</name>
</gene>
<evidence type="ECO:0000256" key="10">
    <source>
        <dbReference type="RuleBase" id="RU003355"/>
    </source>
</evidence>
<evidence type="ECO:0000256" key="6">
    <source>
        <dbReference type="ARBA" id="ARBA00022825"/>
    </source>
</evidence>
<keyword evidence="4 12" id="KW-0732">Signal</keyword>
<feature type="active site" description="Charge relay system" evidence="8 9">
    <location>
        <position position="619"/>
    </location>
</feature>
<dbReference type="InterPro" id="IPR036852">
    <property type="entry name" value="Peptidase_S8/S53_dom_sf"/>
</dbReference>
<keyword evidence="3 9" id="KW-0645">Protease</keyword>
<evidence type="ECO:0000256" key="2">
    <source>
        <dbReference type="ARBA" id="ARBA00011073"/>
    </source>
</evidence>
<keyword evidence="7" id="KW-0325">Glycoprotein</keyword>
<dbReference type="Pfam" id="PF00082">
    <property type="entry name" value="Peptidase_S8"/>
    <property type="match status" value="1"/>
</dbReference>
<dbReference type="PROSITE" id="PS00136">
    <property type="entry name" value="SUBTILASE_ASP"/>
    <property type="match status" value="1"/>
</dbReference>
<dbReference type="PROSITE" id="PS00138">
    <property type="entry name" value="SUBTILASE_SER"/>
    <property type="match status" value="1"/>
</dbReference>
<dbReference type="InterPro" id="IPR041469">
    <property type="entry name" value="Subtilisin-like_FN3"/>
</dbReference>
<dbReference type="Gene3D" id="2.60.120.380">
    <property type="match status" value="1"/>
</dbReference>
<accession>A0A4U6QKB7</accession>
<dbReference type="InterPro" id="IPR010259">
    <property type="entry name" value="S8pro/Inhibitor_I9"/>
</dbReference>
<dbReference type="GO" id="GO:0004252">
    <property type="term" value="F:serine-type endopeptidase activity"/>
    <property type="evidence" value="ECO:0007669"/>
    <property type="project" value="UniProtKB-UniRule"/>
</dbReference>
<dbReference type="SUPFAM" id="SSF52743">
    <property type="entry name" value="Subtilisin-like"/>
    <property type="match status" value="1"/>
</dbReference>
<dbReference type="CDD" id="cd04852">
    <property type="entry name" value="Peptidases_S8_3"/>
    <property type="match status" value="1"/>
</dbReference>
<feature type="active site" description="Charge relay system" evidence="8 9">
    <location>
        <position position="297"/>
    </location>
</feature>
<dbReference type="OrthoDB" id="614750at2"/>
<evidence type="ECO:0000259" key="15">
    <source>
        <dbReference type="Pfam" id="PF05922"/>
    </source>
</evidence>
<comment type="caution">
    <text evidence="17">The sequence shown here is derived from an EMBL/GenBank/DDBJ whole genome shotgun (WGS) entry which is preliminary data.</text>
</comment>
<organism evidence="17 18">
    <name type="scientific">Nakamurella flava</name>
    <dbReference type="NCBI Taxonomy" id="2576308"/>
    <lineage>
        <taxon>Bacteria</taxon>
        <taxon>Bacillati</taxon>
        <taxon>Actinomycetota</taxon>
        <taxon>Actinomycetes</taxon>
        <taxon>Nakamurellales</taxon>
        <taxon>Nakamurellaceae</taxon>
        <taxon>Nakamurella</taxon>
    </lineage>
</organism>
<dbReference type="Gene3D" id="3.30.70.80">
    <property type="entry name" value="Peptidase S8 propeptide/proteinase inhibitor I9"/>
    <property type="match status" value="1"/>
</dbReference>
<evidence type="ECO:0000259" key="14">
    <source>
        <dbReference type="Pfam" id="PF02225"/>
    </source>
</evidence>
<dbReference type="GO" id="GO:0006508">
    <property type="term" value="P:proteolysis"/>
    <property type="evidence" value="ECO:0007669"/>
    <property type="project" value="UniProtKB-KW"/>
</dbReference>
<feature type="compositionally biased region" description="Low complexity" evidence="11">
    <location>
        <begin position="32"/>
        <end position="50"/>
    </location>
</feature>
<dbReference type="Pfam" id="PF05922">
    <property type="entry name" value="Inhibitor_I9"/>
    <property type="match status" value="1"/>
</dbReference>
<dbReference type="InterPro" id="IPR000209">
    <property type="entry name" value="Peptidase_S8/S53_dom"/>
</dbReference>
<evidence type="ECO:0000256" key="4">
    <source>
        <dbReference type="ARBA" id="ARBA00022729"/>
    </source>
</evidence>
<reference evidence="17 18" key="1">
    <citation type="submission" date="2019-05" db="EMBL/GenBank/DDBJ databases">
        <title>Nakamurella sp. N5BH11, whole genome shotgun sequence.</title>
        <authorList>
            <person name="Tuo L."/>
        </authorList>
    </citation>
    <scope>NUCLEOTIDE SEQUENCE [LARGE SCALE GENOMIC DNA]</scope>
    <source>
        <strain evidence="17 18">N5BH11</strain>
    </source>
</reference>
<evidence type="ECO:0000256" key="7">
    <source>
        <dbReference type="ARBA" id="ARBA00023180"/>
    </source>
</evidence>
<keyword evidence="18" id="KW-1185">Reference proteome</keyword>
<feature type="domain" description="Inhibitor I9" evidence="15">
    <location>
        <begin position="68"/>
        <end position="165"/>
    </location>
</feature>
<evidence type="ECO:0000256" key="3">
    <source>
        <dbReference type="ARBA" id="ARBA00022670"/>
    </source>
</evidence>
<dbReference type="Pfam" id="PF17766">
    <property type="entry name" value="fn3_6"/>
    <property type="match status" value="1"/>
</dbReference>
<protein>
    <submittedName>
        <fullName evidence="17">Serine protease</fullName>
    </submittedName>
</protein>
<evidence type="ECO:0000313" key="17">
    <source>
        <dbReference type="EMBL" id="TKV60940.1"/>
    </source>
</evidence>
<evidence type="ECO:0000256" key="12">
    <source>
        <dbReference type="SAM" id="SignalP"/>
    </source>
</evidence>
<evidence type="ECO:0000256" key="5">
    <source>
        <dbReference type="ARBA" id="ARBA00022801"/>
    </source>
</evidence>
<dbReference type="InterPro" id="IPR034197">
    <property type="entry name" value="Peptidases_S8_3"/>
</dbReference>
<feature type="chain" id="PRO_5039147109" evidence="12">
    <location>
        <begin position="32"/>
        <end position="1008"/>
    </location>
</feature>
<dbReference type="InterPro" id="IPR003137">
    <property type="entry name" value="PA_domain"/>
</dbReference>
<comment type="subcellular location">
    <subcellularLocation>
        <location evidence="1">Secreted</location>
    </subcellularLocation>
</comment>